<evidence type="ECO:0000256" key="5">
    <source>
        <dbReference type="ARBA" id="ARBA00023136"/>
    </source>
</evidence>
<evidence type="ECO:0000256" key="8">
    <source>
        <dbReference type="ARBA" id="ARBA00023224"/>
    </source>
</evidence>
<feature type="transmembrane region" description="Helical" evidence="10">
    <location>
        <begin position="584"/>
        <end position="610"/>
    </location>
</feature>
<keyword evidence="5 10" id="KW-0472">Membrane</keyword>
<comment type="caution">
    <text evidence="13">The sequence shown here is derived from an EMBL/GenBank/DDBJ whole genome shotgun (WGS) entry which is preliminary data.</text>
</comment>
<dbReference type="EMBL" id="CAKOGP040000147">
    <property type="protein sequence ID" value="CAJ1931443.1"/>
    <property type="molecule type" value="Genomic_DNA"/>
</dbReference>
<keyword evidence="3 10" id="KW-1133">Transmembrane helix</keyword>
<feature type="compositionally biased region" description="Acidic residues" evidence="9">
    <location>
        <begin position="1028"/>
        <end position="1040"/>
    </location>
</feature>
<feature type="compositionally biased region" description="Basic and acidic residues" evidence="9">
    <location>
        <begin position="883"/>
        <end position="902"/>
    </location>
</feature>
<evidence type="ECO:0000256" key="9">
    <source>
        <dbReference type="SAM" id="MobiDB-lite"/>
    </source>
</evidence>
<feature type="transmembrane region" description="Helical" evidence="10">
    <location>
        <begin position="748"/>
        <end position="770"/>
    </location>
</feature>
<dbReference type="CDD" id="cd15047">
    <property type="entry name" value="7tmC_GABA-B-like"/>
    <property type="match status" value="1"/>
</dbReference>
<evidence type="ECO:0000313" key="14">
    <source>
        <dbReference type="Proteomes" id="UP001295423"/>
    </source>
</evidence>
<dbReference type="GO" id="GO:0007214">
    <property type="term" value="P:gamma-aminobutyric acid signaling pathway"/>
    <property type="evidence" value="ECO:0007669"/>
    <property type="project" value="TreeGrafter"/>
</dbReference>
<feature type="signal peptide" evidence="11">
    <location>
        <begin position="1"/>
        <end position="28"/>
    </location>
</feature>
<feature type="region of interest" description="Disordered" evidence="9">
    <location>
        <begin position="430"/>
        <end position="453"/>
    </location>
</feature>
<feature type="domain" description="G-protein coupled receptors family 3 profile" evidence="12">
    <location>
        <begin position="552"/>
        <end position="803"/>
    </location>
</feature>
<feature type="transmembrane region" description="Helical" evidence="10">
    <location>
        <begin position="662"/>
        <end position="683"/>
    </location>
</feature>
<feature type="transmembrane region" description="Helical" evidence="10">
    <location>
        <begin position="551"/>
        <end position="572"/>
    </location>
</feature>
<gene>
    <name evidence="13" type="ORF">CYCCA115_LOCUS2392</name>
</gene>
<keyword evidence="6" id="KW-0675">Receptor</keyword>
<dbReference type="AlphaFoldDB" id="A0AAD2FDZ6"/>
<evidence type="ECO:0000256" key="1">
    <source>
        <dbReference type="ARBA" id="ARBA00004141"/>
    </source>
</evidence>
<feature type="transmembrane region" description="Helical" evidence="10">
    <location>
        <begin position="713"/>
        <end position="736"/>
    </location>
</feature>
<dbReference type="PANTHER" id="PTHR10519">
    <property type="entry name" value="GABA-B RECEPTOR"/>
    <property type="match status" value="1"/>
</dbReference>
<dbReference type="InterPro" id="IPR002455">
    <property type="entry name" value="GPCR3_GABA-B"/>
</dbReference>
<dbReference type="Pfam" id="PF00003">
    <property type="entry name" value="7tm_3"/>
    <property type="match status" value="1"/>
</dbReference>
<dbReference type="PANTHER" id="PTHR10519:SF20">
    <property type="entry name" value="G-PROTEIN COUPLED RECEPTOR 156-RELATED"/>
    <property type="match status" value="1"/>
</dbReference>
<keyword evidence="8" id="KW-0807">Transducer</keyword>
<keyword evidence="7" id="KW-0325">Glycoprotein</keyword>
<keyword evidence="4" id="KW-0297">G-protein coupled receptor</keyword>
<feature type="chain" id="PRO_5042178296" description="G-protein coupled receptors family 3 profile domain-containing protein" evidence="11">
    <location>
        <begin position="29"/>
        <end position="1089"/>
    </location>
</feature>
<comment type="subcellular location">
    <subcellularLocation>
        <location evidence="1">Membrane</location>
        <topology evidence="1">Multi-pass membrane protein</topology>
    </subcellularLocation>
</comment>
<evidence type="ECO:0000259" key="12">
    <source>
        <dbReference type="PROSITE" id="PS50259"/>
    </source>
</evidence>
<sequence>MVPNPSGMISFGLLLLLITCWDKNQLSAQAFDYQAGVPCSTDLECNNSYGKGSFCLSSGVCSNPYHSGCLNNLFPEDDQYIIRHCNSHDEEIDDPMCRISNHLYPEINIYNQDWEVALFFSWIYQIFLSEVLSVPVRVGLGRTSANLTTKESLQTSNFYSLETTLPAMDGPSYPWHGIRKANEMGGDCSLTQDDCFHIIPDVWSGQRDNYEQEYAEGQIDYLDGNGQVGKVSWYLPKRTAQRYPFAVTYLGLKENREQLAEIFHRPVTWRDYCHEVSDTNCSQPDEVALRYPETEEFGSKYFLSEGYIGHFRRTNKNNCTIVDENASSMTAVESNLTCTGHIVNAKSSWSTFLEAQAYWNNIALESNGPDLINGGYDYDDMVDIWRAANATDSDVISYFFEPDFASEEFRNTEYEYTKVILPAATIQCRDSRVPPSDRNSLDPKIRRGVKEGSCDDNAHGTKQVVAMSLRDNTISTSDAYRSPAYAFVRNFNMDELELSQLLRVFSARGQNGHAARGAVCEWVGNNMDYISSFIPPSHPRNVIARTSKGEVFSILAIAVGVFAVVYVLLAAIQMYKLRKKKVFMYAQVTFIFVVLFGLFLVAISSILYVIEPNDTVCTTQSWLMALGFTCMLVPLIIKVSAMNKLMRASARMRRIRIKPAALYAKVLGWLVFVAIYLIVWTVVDPPLSIEVRMLNDDRTTIYTETGCMSSSKYWLSIYLGWEMILALAAFVLAFQSRKAKAEFNESKSLGFMIYSHLGFAALRILVFNIFEEEDAHLEALGTSFFLSLDVILAVTIYLIPKFYQCNEFEKARPSNELQGSATVQEIQLQAASTTNFQRFRRSSISMLFGASKPYTGDAFEAFDMSESHNTDAETSNILTELGGPKKPEKETDVKKEKAKEPIILEDESNDHLSSTSLRQRGGGIGGSHPFRTSPNSNKEFESRSGELRPRSASSRSLGSAGGTRTSIRNLDRPTFAKSLSKYGQTSVRLLFGPTTELEVIPSGRDLFGSLDSDDSEEEDLGAGGDIRSEDEDINEVEEGVIESPTSDSQDSKGVGSPASQNHLGTARARRERGDSSNTGQKRNENVMAA</sequence>
<name>A0AAD2FDZ6_9STRA</name>
<dbReference type="GO" id="GO:0038039">
    <property type="term" value="C:G protein-coupled receptor heterodimeric complex"/>
    <property type="evidence" value="ECO:0007669"/>
    <property type="project" value="TreeGrafter"/>
</dbReference>
<accession>A0AAD2FDZ6</accession>
<keyword evidence="14" id="KW-1185">Reference proteome</keyword>
<protein>
    <recommendedName>
        <fullName evidence="12">G-protein coupled receptors family 3 profile domain-containing protein</fullName>
    </recommendedName>
</protein>
<evidence type="ECO:0000256" key="11">
    <source>
        <dbReference type="SAM" id="SignalP"/>
    </source>
</evidence>
<keyword evidence="2 10" id="KW-0812">Transmembrane</keyword>
<feature type="compositionally biased region" description="Basic and acidic residues" evidence="9">
    <location>
        <begin position="439"/>
        <end position="453"/>
    </location>
</feature>
<dbReference type="InterPro" id="IPR017978">
    <property type="entry name" value="GPCR_3_C"/>
</dbReference>
<feature type="region of interest" description="Disordered" evidence="9">
    <location>
        <begin position="1000"/>
        <end position="1089"/>
    </location>
</feature>
<proteinExistence type="predicted"/>
<evidence type="ECO:0000256" key="10">
    <source>
        <dbReference type="SAM" id="Phobius"/>
    </source>
</evidence>
<feature type="region of interest" description="Disordered" evidence="9">
    <location>
        <begin position="869"/>
        <end position="978"/>
    </location>
</feature>
<evidence type="ECO:0000256" key="6">
    <source>
        <dbReference type="ARBA" id="ARBA00023170"/>
    </source>
</evidence>
<feature type="transmembrane region" description="Helical" evidence="10">
    <location>
        <begin position="622"/>
        <end position="641"/>
    </location>
</feature>
<evidence type="ECO:0000256" key="2">
    <source>
        <dbReference type="ARBA" id="ARBA00022692"/>
    </source>
</evidence>
<feature type="compositionally biased region" description="Low complexity" evidence="9">
    <location>
        <begin position="950"/>
        <end position="966"/>
    </location>
</feature>
<evidence type="ECO:0000313" key="13">
    <source>
        <dbReference type="EMBL" id="CAJ1931443.1"/>
    </source>
</evidence>
<evidence type="ECO:0000256" key="4">
    <source>
        <dbReference type="ARBA" id="ARBA00023040"/>
    </source>
</evidence>
<dbReference type="PROSITE" id="PS50259">
    <property type="entry name" value="G_PROTEIN_RECEP_F3_4"/>
    <property type="match status" value="1"/>
</dbReference>
<evidence type="ECO:0000256" key="3">
    <source>
        <dbReference type="ARBA" id="ARBA00022989"/>
    </source>
</evidence>
<feature type="transmembrane region" description="Helical" evidence="10">
    <location>
        <begin position="782"/>
        <end position="800"/>
    </location>
</feature>
<evidence type="ECO:0000256" key="7">
    <source>
        <dbReference type="ARBA" id="ARBA00023180"/>
    </source>
</evidence>
<reference evidence="13" key="1">
    <citation type="submission" date="2023-08" db="EMBL/GenBank/DDBJ databases">
        <authorList>
            <person name="Audoor S."/>
            <person name="Bilcke G."/>
        </authorList>
    </citation>
    <scope>NUCLEOTIDE SEQUENCE</scope>
</reference>
<dbReference type="GO" id="GO:0004965">
    <property type="term" value="F:G protein-coupled GABA receptor activity"/>
    <property type="evidence" value="ECO:0007669"/>
    <property type="project" value="InterPro"/>
</dbReference>
<keyword evidence="11" id="KW-0732">Signal</keyword>
<feature type="compositionally biased region" description="Basic and acidic residues" evidence="9">
    <location>
        <begin position="938"/>
        <end position="949"/>
    </location>
</feature>
<organism evidence="13 14">
    <name type="scientific">Cylindrotheca closterium</name>
    <dbReference type="NCBI Taxonomy" id="2856"/>
    <lineage>
        <taxon>Eukaryota</taxon>
        <taxon>Sar</taxon>
        <taxon>Stramenopiles</taxon>
        <taxon>Ochrophyta</taxon>
        <taxon>Bacillariophyta</taxon>
        <taxon>Bacillariophyceae</taxon>
        <taxon>Bacillariophycidae</taxon>
        <taxon>Bacillariales</taxon>
        <taxon>Bacillariaceae</taxon>
        <taxon>Cylindrotheca</taxon>
    </lineage>
</organism>
<dbReference type="Proteomes" id="UP001295423">
    <property type="component" value="Unassembled WGS sequence"/>
</dbReference>
<feature type="compositionally biased region" description="Acidic residues" evidence="9">
    <location>
        <begin position="1011"/>
        <end position="1020"/>
    </location>
</feature>